<reference evidence="2" key="1">
    <citation type="submission" date="2019-03" db="EMBL/GenBank/DDBJ databases">
        <title>WGS assembly of Setaria viridis.</title>
        <authorList>
            <person name="Huang P."/>
            <person name="Jenkins J."/>
            <person name="Grimwood J."/>
            <person name="Barry K."/>
            <person name="Healey A."/>
            <person name="Mamidi S."/>
            <person name="Sreedasyam A."/>
            <person name="Shu S."/>
            <person name="Feldman M."/>
            <person name="Wu J."/>
            <person name="Yu Y."/>
            <person name="Chen C."/>
            <person name="Johnson J."/>
            <person name="Rokhsar D."/>
            <person name="Baxter I."/>
            <person name="Schmutz J."/>
            <person name="Brutnell T."/>
            <person name="Kellogg E."/>
        </authorList>
    </citation>
    <scope>NUCLEOTIDE SEQUENCE [LARGE SCALE GENOMIC DNA]</scope>
</reference>
<sequence>MESCCRRCASRRLASIRPKPPPVRCSAGPDKSGGRGRGKTRKAVQCRAGSRACMQEEVGTATAQGPVPASALDLPAYSRSKTIGIPPWCTHMSSTYCTTAGRPLQLLQGNTDNFLFKVWESCFFLVLSERKLLPRVKYTCPLTN</sequence>
<protein>
    <submittedName>
        <fullName evidence="2">Uncharacterized protein</fullName>
    </submittedName>
</protein>
<dbReference type="Proteomes" id="UP000298652">
    <property type="component" value="Chromosome 2"/>
</dbReference>
<evidence type="ECO:0000313" key="3">
    <source>
        <dbReference type="Proteomes" id="UP000298652"/>
    </source>
</evidence>
<organism evidence="2 3">
    <name type="scientific">Setaria viridis</name>
    <name type="common">Green bristlegrass</name>
    <name type="synonym">Setaria italica subsp. viridis</name>
    <dbReference type="NCBI Taxonomy" id="4556"/>
    <lineage>
        <taxon>Eukaryota</taxon>
        <taxon>Viridiplantae</taxon>
        <taxon>Streptophyta</taxon>
        <taxon>Embryophyta</taxon>
        <taxon>Tracheophyta</taxon>
        <taxon>Spermatophyta</taxon>
        <taxon>Magnoliopsida</taxon>
        <taxon>Liliopsida</taxon>
        <taxon>Poales</taxon>
        <taxon>Poaceae</taxon>
        <taxon>PACMAD clade</taxon>
        <taxon>Panicoideae</taxon>
        <taxon>Panicodae</taxon>
        <taxon>Paniceae</taxon>
        <taxon>Cenchrinae</taxon>
        <taxon>Setaria</taxon>
    </lineage>
</organism>
<keyword evidence="3" id="KW-1185">Reference proteome</keyword>
<evidence type="ECO:0000256" key="1">
    <source>
        <dbReference type="SAM" id="MobiDB-lite"/>
    </source>
</evidence>
<dbReference type="EMBL" id="CM016553">
    <property type="protein sequence ID" value="TKW32113.1"/>
    <property type="molecule type" value="Genomic_DNA"/>
</dbReference>
<feature type="region of interest" description="Disordered" evidence="1">
    <location>
        <begin position="19"/>
        <end position="42"/>
    </location>
</feature>
<proteinExistence type="predicted"/>
<dbReference type="AlphaFoldDB" id="A0A4U6VTR9"/>
<evidence type="ECO:0000313" key="2">
    <source>
        <dbReference type="EMBL" id="TKW32113.1"/>
    </source>
</evidence>
<dbReference type="Gramene" id="TKW32113">
    <property type="protein sequence ID" value="TKW32113"/>
    <property type="gene ID" value="SEVIR_2G148550v2"/>
</dbReference>
<name>A0A4U6VTR9_SETVI</name>
<accession>A0A4U6VTR9</accession>
<gene>
    <name evidence="2" type="ORF">SEVIR_2G148550v2</name>
</gene>